<dbReference type="AlphaFoldDB" id="A0A0E9SR32"/>
<name>A0A0E9SR32_ANGAN</name>
<evidence type="ECO:0000313" key="1">
    <source>
        <dbReference type="EMBL" id="JAH43140.1"/>
    </source>
</evidence>
<dbReference type="EMBL" id="GBXM01065437">
    <property type="protein sequence ID" value="JAH43140.1"/>
    <property type="molecule type" value="Transcribed_RNA"/>
</dbReference>
<reference evidence="1" key="2">
    <citation type="journal article" date="2015" name="Fish Shellfish Immunol.">
        <title>Early steps in the European eel (Anguilla anguilla)-Vibrio vulnificus interaction in the gills: Role of the RtxA13 toxin.</title>
        <authorList>
            <person name="Callol A."/>
            <person name="Pajuelo D."/>
            <person name="Ebbesson L."/>
            <person name="Teles M."/>
            <person name="MacKenzie S."/>
            <person name="Amaro C."/>
        </authorList>
    </citation>
    <scope>NUCLEOTIDE SEQUENCE</scope>
</reference>
<protein>
    <submittedName>
        <fullName evidence="1">Uncharacterized protein</fullName>
    </submittedName>
</protein>
<proteinExistence type="predicted"/>
<accession>A0A0E9SR32</accession>
<sequence>MTHLLDLIILNKSPSNSNPTVILETIYINSRVYVTFWQAHFNLF</sequence>
<reference evidence="1" key="1">
    <citation type="submission" date="2014-11" db="EMBL/GenBank/DDBJ databases">
        <authorList>
            <person name="Amaro Gonzalez C."/>
        </authorList>
    </citation>
    <scope>NUCLEOTIDE SEQUENCE</scope>
</reference>
<organism evidence="1">
    <name type="scientific">Anguilla anguilla</name>
    <name type="common">European freshwater eel</name>
    <name type="synonym">Muraena anguilla</name>
    <dbReference type="NCBI Taxonomy" id="7936"/>
    <lineage>
        <taxon>Eukaryota</taxon>
        <taxon>Metazoa</taxon>
        <taxon>Chordata</taxon>
        <taxon>Craniata</taxon>
        <taxon>Vertebrata</taxon>
        <taxon>Euteleostomi</taxon>
        <taxon>Actinopterygii</taxon>
        <taxon>Neopterygii</taxon>
        <taxon>Teleostei</taxon>
        <taxon>Anguilliformes</taxon>
        <taxon>Anguillidae</taxon>
        <taxon>Anguilla</taxon>
    </lineage>
</organism>